<comment type="caution">
    <text evidence="2">The sequence shown here is derived from an EMBL/GenBank/DDBJ whole genome shotgun (WGS) entry which is preliminary data.</text>
</comment>
<reference evidence="2" key="1">
    <citation type="journal article" date="2019" name="bioRxiv">
        <title>The Genome of the Zebra Mussel, Dreissena polymorpha: A Resource for Invasive Species Research.</title>
        <authorList>
            <person name="McCartney M.A."/>
            <person name="Auch B."/>
            <person name="Kono T."/>
            <person name="Mallez S."/>
            <person name="Zhang Y."/>
            <person name="Obille A."/>
            <person name="Becker A."/>
            <person name="Abrahante J.E."/>
            <person name="Garbe J."/>
            <person name="Badalamenti J.P."/>
            <person name="Herman A."/>
            <person name="Mangelson H."/>
            <person name="Liachko I."/>
            <person name="Sullivan S."/>
            <person name="Sone E.D."/>
            <person name="Koren S."/>
            <person name="Silverstein K.A.T."/>
            <person name="Beckman K.B."/>
            <person name="Gohl D.M."/>
        </authorList>
    </citation>
    <scope>NUCLEOTIDE SEQUENCE</scope>
    <source>
        <strain evidence="2">Duluth1</strain>
        <tissue evidence="2">Whole animal</tissue>
    </source>
</reference>
<organism evidence="2 3">
    <name type="scientific">Dreissena polymorpha</name>
    <name type="common">Zebra mussel</name>
    <name type="synonym">Mytilus polymorpha</name>
    <dbReference type="NCBI Taxonomy" id="45954"/>
    <lineage>
        <taxon>Eukaryota</taxon>
        <taxon>Metazoa</taxon>
        <taxon>Spiralia</taxon>
        <taxon>Lophotrochozoa</taxon>
        <taxon>Mollusca</taxon>
        <taxon>Bivalvia</taxon>
        <taxon>Autobranchia</taxon>
        <taxon>Heteroconchia</taxon>
        <taxon>Euheterodonta</taxon>
        <taxon>Imparidentia</taxon>
        <taxon>Neoheterodontei</taxon>
        <taxon>Myida</taxon>
        <taxon>Dreissenoidea</taxon>
        <taxon>Dreissenidae</taxon>
        <taxon>Dreissena</taxon>
    </lineage>
</organism>
<sequence>MRAVTRTMNQRCGWKRGKREITPRLMIILGVVGHRIGYQWKTTTVAREVKTTKDGQFLNIPATVMLHLVVGHHNSQSTGITPATPVQDQGQGTVFQGGGIVMCKVVTGQGHHNQGSITVPVQNLIVYQRMNITLESTVIQGGSQRTYDMMDEPVGCHSSKSSTAIRKSTNGLIMNAVIT</sequence>
<evidence type="ECO:0000313" key="3">
    <source>
        <dbReference type="Proteomes" id="UP000828390"/>
    </source>
</evidence>
<keyword evidence="1" id="KW-1133">Transmembrane helix</keyword>
<protein>
    <submittedName>
        <fullName evidence="2">Uncharacterized protein</fullName>
    </submittedName>
</protein>
<keyword evidence="1" id="KW-0812">Transmembrane</keyword>
<dbReference type="EMBL" id="JAIWYP010000008">
    <property type="protein sequence ID" value="KAH3780072.1"/>
    <property type="molecule type" value="Genomic_DNA"/>
</dbReference>
<gene>
    <name evidence="2" type="ORF">DPMN_157882</name>
</gene>
<proteinExistence type="predicted"/>
<keyword evidence="1" id="KW-0472">Membrane</keyword>
<dbReference type="AlphaFoldDB" id="A0A9D4EGV1"/>
<reference evidence="2" key="2">
    <citation type="submission" date="2020-11" db="EMBL/GenBank/DDBJ databases">
        <authorList>
            <person name="McCartney M.A."/>
            <person name="Auch B."/>
            <person name="Kono T."/>
            <person name="Mallez S."/>
            <person name="Becker A."/>
            <person name="Gohl D.M."/>
            <person name="Silverstein K.A.T."/>
            <person name="Koren S."/>
            <person name="Bechman K.B."/>
            <person name="Herman A."/>
            <person name="Abrahante J.E."/>
            <person name="Garbe J."/>
        </authorList>
    </citation>
    <scope>NUCLEOTIDE SEQUENCE</scope>
    <source>
        <strain evidence="2">Duluth1</strain>
        <tissue evidence="2">Whole animal</tissue>
    </source>
</reference>
<keyword evidence="3" id="KW-1185">Reference proteome</keyword>
<evidence type="ECO:0000313" key="2">
    <source>
        <dbReference type="EMBL" id="KAH3780072.1"/>
    </source>
</evidence>
<evidence type="ECO:0000256" key="1">
    <source>
        <dbReference type="SAM" id="Phobius"/>
    </source>
</evidence>
<feature type="transmembrane region" description="Helical" evidence="1">
    <location>
        <begin position="21"/>
        <end position="40"/>
    </location>
</feature>
<name>A0A9D4EGV1_DREPO</name>
<accession>A0A9D4EGV1</accession>
<dbReference type="Proteomes" id="UP000828390">
    <property type="component" value="Unassembled WGS sequence"/>
</dbReference>